<dbReference type="SUPFAM" id="SSF56112">
    <property type="entry name" value="Protein kinase-like (PK-like)"/>
    <property type="match status" value="1"/>
</dbReference>
<evidence type="ECO:0000256" key="2">
    <source>
        <dbReference type="ARBA" id="ARBA00022777"/>
    </source>
</evidence>
<reference evidence="6" key="2">
    <citation type="submission" date="2014-09" db="EMBL/GenBank/DDBJ databases">
        <title>Criblamydia sequanensis harbors a mega-plasmid encoding arsenite resistance.</title>
        <authorList>
            <person name="Bertelli C."/>
            <person name="Goesmann A."/>
            <person name="Greub G."/>
        </authorList>
    </citation>
    <scope>NUCLEOTIDE SEQUENCE [LARGE SCALE GENOMIC DNA]</scope>
    <source>
        <strain evidence="6">CRIB-18</strain>
    </source>
</reference>
<comment type="caution">
    <text evidence="6">The sequence shown here is derived from an EMBL/GenBank/DDBJ whole genome shotgun (WGS) entry which is preliminary data.</text>
</comment>
<dbReference type="Pfam" id="PF03781">
    <property type="entry name" value="FGE-sulfatase"/>
    <property type="match status" value="1"/>
</dbReference>
<dbReference type="InterPro" id="IPR051043">
    <property type="entry name" value="Sulfatase_Mod_Factor_Kinase"/>
</dbReference>
<dbReference type="InterPro" id="IPR011009">
    <property type="entry name" value="Kinase-like_dom_sf"/>
</dbReference>
<dbReference type="InterPro" id="IPR005532">
    <property type="entry name" value="SUMF_dom"/>
</dbReference>
<dbReference type="Proteomes" id="UP000031552">
    <property type="component" value="Unassembled WGS sequence"/>
</dbReference>
<dbReference type="Gene3D" id="3.30.200.20">
    <property type="entry name" value="Phosphorylase Kinase, domain 1"/>
    <property type="match status" value="1"/>
</dbReference>
<dbReference type="PROSITE" id="PS50011">
    <property type="entry name" value="PROTEIN_KINASE_DOM"/>
    <property type="match status" value="1"/>
</dbReference>
<gene>
    <name evidence="6" type="primary">pkn1</name>
    <name evidence="6" type="ORF">CSEC_1239</name>
</gene>
<keyword evidence="2 6" id="KW-0418">Kinase</keyword>
<comment type="catalytic activity">
    <reaction evidence="4">
        <text>L-seryl-[protein] + ATP = O-phospho-L-seryl-[protein] + ADP + H(+)</text>
        <dbReference type="Rhea" id="RHEA:17989"/>
        <dbReference type="Rhea" id="RHEA-COMP:9863"/>
        <dbReference type="Rhea" id="RHEA-COMP:11604"/>
        <dbReference type="ChEBI" id="CHEBI:15378"/>
        <dbReference type="ChEBI" id="CHEBI:29999"/>
        <dbReference type="ChEBI" id="CHEBI:30616"/>
        <dbReference type="ChEBI" id="CHEBI:83421"/>
        <dbReference type="ChEBI" id="CHEBI:456216"/>
        <dbReference type="EC" id="2.7.11.1"/>
    </reaction>
</comment>
<dbReference type="eggNOG" id="COG0515">
    <property type="taxonomic scope" value="Bacteria"/>
</dbReference>
<dbReference type="Pfam" id="PF00069">
    <property type="entry name" value="Pkinase"/>
    <property type="match status" value="1"/>
</dbReference>
<dbReference type="GO" id="GO:0106310">
    <property type="term" value="F:protein serine kinase activity"/>
    <property type="evidence" value="ECO:0007669"/>
    <property type="project" value="RHEA"/>
</dbReference>
<evidence type="ECO:0000313" key="6">
    <source>
        <dbReference type="EMBL" id="CDR34060.1"/>
    </source>
</evidence>
<dbReference type="RefSeq" id="WP_041017610.1">
    <property type="nucleotide sequence ID" value="NZ_CCEJ010000005.1"/>
</dbReference>
<accession>A0A090D1T2</accession>
<reference evidence="6" key="1">
    <citation type="submission" date="2013-12" db="EMBL/GenBank/DDBJ databases">
        <authorList>
            <person name="Linke B."/>
        </authorList>
    </citation>
    <scope>NUCLEOTIDE SEQUENCE [LARGE SCALE GENOMIC DNA]</scope>
    <source>
        <strain evidence="6">CRIB-18</strain>
    </source>
</reference>
<dbReference type="GO" id="GO:0120147">
    <property type="term" value="F:formylglycine-generating oxidase activity"/>
    <property type="evidence" value="ECO:0007669"/>
    <property type="project" value="TreeGrafter"/>
</dbReference>
<dbReference type="InterPro" id="IPR000719">
    <property type="entry name" value="Prot_kinase_dom"/>
</dbReference>
<dbReference type="AlphaFoldDB" id="A0A090D1T2"/>
<evidence type="ECO:0000256" key="4">
    <source>
        <dbReference type="ARBA" id="ARBA00048679"/>
    </source>
</evidence>
<evidence type="ECO:0000259" key="5">
    <source>
        <dbReference type="PROSITE" id="PS50011"/>
    </source>
</evidence>
<feature type="domain" description="Protein kinase" evidence="5">
    <location>
        <begin position="10"/>
        <end position="319"/>
    </location>
</feature>
<keyword evidence="6" id="KW-0808">Transferase</keyword>
<comment type="catalytic activity">
    <reaction evidence="3">
        <text>L-threonyl-[protein] + ATP = O-phospho-L-threonyl-[protein] + ADP + H(+)</text>
        <dbReference type="Rhea" id="RHEA:46608"/>
        <dbReference type="Rhea" id="RHEA-COMP:11060"/>
        <dbReference type="Rhea" id="RHEA-COMP:11605"/>
        <dbReference type="ChEBI" id="CHEBI:15378"/>
        <dbReference type="ChEBI" id="CHEBI:30013"/>
        <dbReference type="ChEBI" id="CHEBI:30616"/>
        <dbReference type="ChEBI" id="CHEBI:61977"/>
        <dbReference type="ChEBI" id="CHEBI:456216"/>
        <dbReference type="EC" id="2.7.11.1"/>
    </reaction>
</comment>
<dbReference type="PANTHER" id="PTHR23150">
    <property type="entry name" value="SULFATASE MODIFYING FACTOR 1, 2"/>
    <property type="match status" value="1"/>
</dbReference>
<dbReference type="GO" id="GO:0004674">
    <property type="term" value="F:protein serine/threonine kinase activity"/>
    <property type="evidence" value="ECO:0007669"/>
    <property type="project" value="UniProtKB-EC"/>
</dbReference>
<sequence length="639" mass="72943">MADSRSLGDYDVIKMIGQGPLGSLYLAEHRFMKKQFCLKILPQELAQDRGFIQRFEEEIAKLSSLNHPNIVKIHNISFASGRYFLVTDCVVDDVGETTNLAQYMISLDEHLKEEDLFCLLQDVAEALDYAHSQCEDFVHRELKLNNILVSKKEGKPKFYLSDFGLAKIVGDGAILTRTFKSVAEALNIYQEVSPAPESGHLYPSMEIDETKLSPLHASFLQNFSFLAPEQKKLNEFHEIGPKADTYAFGVLAYYLLTSRFPEGYFEMPSLLGTPYQWNWDFLVKECLHFDPAKRPLELIPVLKSVKSVRKETASPQAFFVKQEESHEDYQMEEAAHVSLKEPAFISEEKESHHFKPVFNDGYLERPVHDPDPAKQFAIDHGVKHYEPVRKEIHKIEPLLTEMTIIKATNFMRGSNEGSRDEMPRHNISVESFAMDVHPVTNEQFVRFLEALGGEKDSNHNDVIRLKESRIKRSGGRYTIESGYGKHPVVGVTWYGALAYAKWVGKRLPTEAEWELAAKGGDEEAIYPTGSSIEKSEANFFSSDTTPVKSYPPNPFGLFDMPGNVYEWCQDWYGYNYYEVSIQEPDNPKGPLQGVYRVLRGGCWKSLKEDLRCSKRHRNNPGTVNSTYGFRCAVDVKKEY</sequence>
<dbReference type="InterPro" id="IPR016187">
    <property type="entry name" value="CTDL_fold"/>
</dbReference>
<dbReference type="Gene3D" id="1.10.510.10">
    <property type="entry name" value="Transferase(Phosphotransferase) domain 1"/>
    <property type="match status" value="1"/>
</dbReference>
<dbReference type="SUPFAM" id="SSF56436">
    <property type="entry name" value="C-type lectin-like"/>
    <property type="match status" value="1"/>
</dbReference>
<dbReference type="Gene3D" id="3.90.1580.10">
    <property type="entry name" value="paralog of FGE (formylglycine-generating enzyme)"/>
    <property type="match status" value="1"/>
</dbReference>
<dbReference type="CDD" id="cd14014">
    <property type="entry name" value="STKc_PknB_like"/>
    <property type="match status" value="1"/>
</dbReference>
<keyword evidence="7" id="KW-1185">Reference proteome</keyword>
<dbReference type="STRING" id="1437425.CSEC_1239"/>
<dbReference type="eggNOG" id="COG1262">
    <property type="taxonomic scope" value="Bacteria"/>
</dbReference>
<protein>
    <recommendedName>
        <fullName evidence="1">non-specific serine/threonine protein kinase</fullName>
        <ecNumber evidence="1">2.7.11.1</ecNumber>
    </recommendedName>
</protein>
<name>A0A090D1T2_9BACT</name>
<evidence type="ECO:0000256" key="1">
    <source>
        <dbReference type="ARBA" id="ARBA00012513"/>
    </source>
</evidence>
<proteinExistence type="predicted"/>
<dbReference type="EC" id="2.7.11.1" evidence="1"/>
<evidence type="ECO:0000313" key="7">
    <source>
        <dbReference type="Proteomes" id="UP000031552"/>
    </source>
</evidence>
<dbReference type="EMBL" id="CCEJ010000005">
    <property type="protein sequence ID" value="CDR34060.1"/>
    <property type="molecule type" value="Genomic_DNA"/>
</dbReference>
<dbReference type="InterPro" id="IPR042095">
    <property type="entry name" value="SUMF_sf"/>
</dbReference>
<dbReference type="GO" id="GO:0005524">
    <property type="term" value="F:ATP binding"/>
    <property type="evidence" value="ECO:0007669"/>
    <property type="project" value="InterPro"/>
</dbReference>
<evidence type="ECO:0000256" key="3">
    <source>
        <dbReference type="ARBA" id="ARBA00047899"/>
    </source>
</evidence>
<dbReference type="PANTHER" id="PTHR23150:SF19">
    <property type="entry name" value="FORMYLGLYCINE-GENERATING ENZYME"/>
    <property type="match status" value="1"/>
</dbReference>
<dbReference type="OrthoDB" id="9768004at2"/>
<organism evidence="6 7">
    <name type="scientific">Candidatus Criblamydia sequanensis CRIB-18</name>
    <dbReference type="NCBI Taxonomy" id="1437425"/>
    <lineage>
        <taxon>Bacteria</taxon>
        <taxon>Pseudomonadati</taxon>
        <taxon>Chlamydiota</taxon>
        <taxon>Chlamydiia</taxon>
        <taxon>Parachlamydiales</taxon>
        <taxon>Candidatus Criblamydiaceae</taxon>
        <taxon>Candidatus Criblamydia</taxon>
    </lineage>
</organism>